<evidence type="ECO:0000256" key="1">
    <source>
        <dbReference type="SAM" id="MobiDB-lite"/>
    </source>
</evidence>
<dbReference type="Proteomes" id="UP001342314">
    <property type="component" value="Unassembled WGS sequence"/>
</dbReference>
<sequence length="332" mass="35894">MGKSLAQFVDRLPANLQCTACHQAAWPAALVCPQQPPVCNSCSHWVTQNNASTPHPCDWCGVHHVDAYTCPLTHATESEIESFRYRCRYNGCTWVGNVHTEELHVGTCVHRFVTCPRCLCQHRQHRTASHFEVCDAVVVICPRGGRHCGGVHEAGVMTRGRMHNHEQTTCAQHLCKVTPGCTVHGTRASLVAHEAICRFESRVIAAGMQQVCNAALGAIESISEELRAGSHGSGGYGGGFKRSHRFVELDENDEEVGDAAPAVAYQQQVGRSSVGSSGSRGSNASLHVGDVSVNTRGDRGEEGPQLSVDFTVRVSVPFMQPPAHGGKRRRTG</sequence>
<reference evidence="2 3" key="1">
    <citation type="submission" date="2021-12" db="EMBL/GenBank/DDBJ databases">
        <title>High titer production of polyol ester of fatty acids by Rhodotorula paludigena BS15 towards product separation-free biomass refinery.</title>
        <authorList>
            <person name="Mano J."/>
            <person name="Ono H."/>
            <person name="Tanaka T."/>
            <person name="Naito K."/>
            <person name="Sushida H."/>
            <person name="Ike M."/>
            <person name="Tokuyasu K."/>
            <person name="Kitaoka M."/>
        </authorList>
    </citation>
    <scope>NUCLEOTIDE SEQUENCE [LARGE SCALE GENOMIC DNA]</scope>
    <source>
        <strain evidence="2 3">BS15</strain>
    </source>
</reference>
<dbReference type="Gene3D" id="3.30.40.10">
    <property type="entry name" value="Zinc/RING finger domain, C3HC4 (zinc finger)"/>
    <property type="match status" value="1"/>
</dbReference>
<organism evidence="2 3">
    <name type="scientific">Rhodotorula paludigena</name>
    <dbReference type="NCBI Taxonomy" id="86838"/>
    <lineage>
        <taxon>Eukaryota</taxon>
        <taxon>Fungi</taxon>
        <taxon>Dikarya</taxon>
        <taxon>Basidiomycota</taxon>
        <taxon>Pucciniomycotina</taxon>
        <taxon>Microbotryomycetes</taxon>
        <taxon>Sporidiobolales</taxon>
        <taxon>Sporidiobolaceae</taxon>
        <taxon>Rhodotorula</taxon>
    </lineage>
</organism>
<evidence type="ECO:0000313" key="2">
    <source>
        <dbReference type="EMBL" id="GJN87771.1"/>
    </source>
</evidence>
<evidence type="ECO:0008006" key="4">
    <source>
        <dbReference type="Google" id="ProtNLM"/>
    </source>
</evidence>
<feature type="region of interest" description="Disordered" evidence="1">
    <location>
        <begin position="267"/>
        <end position="308"/>
    </location>
</feature>
<evidence type="ECO:0000313" key="3">
    <source>
        <dbReference type="Proteomes" id="UP001342314"/>
    </source>
</evidence>
<dbReference type="AlphaFoldDB" id="A0AAV5G5G4"/>
<name>A0AAV5G5G4_9BASI</name>
<dbReference type="EMBL" id="BQKY01000002">
    <property type="protein sequence ID" value="GJN87771.1"/>
    <property type="molecule type" value="Genomic_DNA"/>
</dbReference>
<proteinExistence type="predicted"/>
<protein>
    <recommendedName>
        <fullName evidence="4">TRAF-type domain-containing protein</fullName>
    </recommendedName>
</protein>
<dbReference type="InterPro" id="IPR013083">
    <property type="entry name" value="Znf_RING/FYVE/PHD"/>
</dbReference>
<comment type="caution">
    <text evidence="2">The sequence shown here is derived from an EMBL/GenBank/DDBJ whole genome shotgun (WGS) entry which is preliminary data.</text>
</comment>
<gene>
    <name evidence="2" type="ORF">Rhopal_000726-T1</name>
</gene>
<accession>A0AAV5G5G4</accession>
<feature type="compositionally biased region" description="Low complexity" evidence="1">
    <location>
        <begin position="269"/>
        <end position="282"/>
    </location>
</feature>
<keyword evidence="3" id="KW-1185">Reference proteome</keyword>